<dbReference type="InterPro" id="IPR011006">
    <property type="entry name" value="CheY-like_superfamily"/>
</dbReference>
<dbReference type="SMR" id="B1YJV6"/>
<organism evidence="3 4">
    <name type="scientific">Exiguobacterium sibiricum (strain DSM 17290 / CCUG 55495 / CIP 109462 / JCM 13490 / 255-15)</name>
    <dbReference type="NCBI Taxonomy" id="262543"/>
    <lineage>
        <taxon>Bacteria</taxon>
        <taxon>Bacillati</taxon>
        <taxon>Bacillota</taxon>
        <taxon>Bacilli</taxon>
        <taxon>Bacillales</taxon>
        <taxon>Bacillales Family XII. Incertae Sedis</taxon>
        <taxon>Exiguobacterium</taxon>
    </lineage>
</organism>
<evidence type="ECO:0000313" key="4">
    <source>
        <dbReference type="Proteomes" id="UP000001681"/>
    </source>
</evidence>
<gene>
    <name evidence="3" type="ordered locus">Exig_2142</name>
</gene>
<reference evidence="3 4" key="1">
    <citation type="journal article" date="2006" name="Extremophiles">
        <title>Characterization of Exiguobacterium isolates from the Siberian permafrost. Description of Exiguobacterium sibiricum sp. nov.</title>
        <authorList>
            <person name="Rodrigues D.F."/>
            <person name="Goris J."/>
            <person name="Vishnivetskaya T."/>
            <person name="Gilichinsky D."/>
            <person name="Thomashow M.F."/>
            <person name="Tiedje J.M."/>
        </authorList>
    </citation>
    <scope>NUCLEOTIDE SEQUENCE [LARGE SCALE GENOMIC DNA]</scope>
    <source>
        <strain evidence="4">DSM 17290 / CIP 109462 / JCM 13490 / 255-15</strain>
    </source>
</reference>
<dbReference type="GO" id="GO:0000160">
    <property type="term" value="P:phosphorelay signal transduction system"/>
    <property type="evidence" value="ECO:0007669"/>
    <property type="project" value="InterPro"/>
</dbReference>
<dbReference type="SUPFAM" id="SSF52172">
    <property type="entry name" value="CheY-like"/>
    <property type="match status" value="1"/>
</dbReference>
<reference evidence="4" key="3">
    <citation type="submission" date="2008-04" db="EMBL/GenBank/DDBJ databases">
        <title>Complete sequence of chromosome of Exiguobacterium sibiricum 255-15.</title>
        <authorList>
            <consortium name="US DOE Joint Genome Institute"/>
            <person name="Copeland A."/>
            <person name="Lucas S."/>
            <person name="Lapidus A."/>
            <person name="Glavina del Rio T."/>
            <person name="Dalin E."/>
            <person name="Tice H."/>
            <person name="Bruce D."/>
            <person name="Goodwin L."/>
            <person name="Pitluck S."/>
            <person name="Kiss H."/>
            <person name="Chertkov O."/>
            <person name="Monk C."/>
            <person name="Brettin T."/>
            <person name="Detter J.C."/>
            <person name="Han C."/>
            <person name="Kuske C.R."/>
            <person name="Schmutz J."/>
            <person name="Larimer F."/>
            <person name="Land M."/>
            <person name="Hauser L."/>
            <person name="Kyrpides N."/>
            <person name="Mikhailova N."/>
            <person name="Vishnivetskaya T."/>
            <person name="Rodrigues D.F."/>
            <person name="Gilichinsky D."/>
            <person name="Tiedje J."/>
            <person name="Richardson P."/>
        </authorList>
    </citation>
    <scope>NUCLEOTIDE SEQUENCE [LARGE SCALE GENOMIC DNA]</scope>
    <source>
        <strain evidence="4">DSM 17290 / CIP 109462 / JCM 13490 / 255-15</strain>
    </source>
</reference>
<dbReference type="KEGG" id="esi:Exig_2142"/>
<evidence type="ECO:0000259" key="2">
    <source>
        <dbReference type="PROSITE" id="PS50110"/>
    </source>
</evidence>
<dbReference type="SMART" id="SM00448">
    <property type="entry name" value="REC"/>
    <property type="match status" value="1"/>
</dbReference>
<dbReference type="HOGENOM" id="CLU_1110118_0_0_9"/>
<comment type="caution">
    <text evidence="1">Lacks conserved residue(s) required for the propagation of feature annotation.</text>
</comment>
<dbReference type="eggNOG" id="COG0745">
    <property type="taxonomic scope" value="Bacteria"/>
</dbReference>
<dbReference type="Pfam" id="PF00072">
    <property type="entry name" value="Response_reg"/>
    <property type="match status" value="1"/>
</dbReference>
<dbReference type="Gene3D" id="3.40.50.2300">
    <property type="match status" value="1"/>
</dbReference>
<dbReference type="PROSITE" id="PS50110">
    <property type="entry name" value="RESPONSE_REGULATORY"/>
    <property type="match status" value="1"/>
</dbReference>
<dbReference type="STRING" id="262543.Exig_2142"/>
<sequence>MRREEMWKLINATIEPIDTETSSSHILSEQDVNESTSGVIFIHTVGVMPVTVNDLIEEGRCARTDLSYADVILASRPVEEERTPVVYLNPDMNDASFYLLENAREIVPADLAKDVLLDRIVRYKRVQRVVDAVIVTDDPHLRRLLERELTKNFETLSLYERAEVFLEQHVATRPYLLVFSSALPRADGLELLLRAKQETIVPFHAIMISMYNRERDHVLAIERGVDGIMTLPLKVEEFRAWVSRLEGVHG</sequence>
<dbReference type="EMBL" id="CP001022">
    <property type="protein sequence ID" value="ACB61594.1"/>
    <property type="molecule type" value="Genomic_DNA"/>
</dbReference>
<reference evidence="3 4" key="2">
    <citation type="journal article" date="2008" name="BMC Genomics">
        <title>Architecture of thermal adaptation in an Exiguobacterium sibiricum strain isolated from 3 million year old permafrost: a genome and transcriptome approach.</title>
        <authorList>
            <person name="Rodrigues D.F."/>
            <person name="Ivanova N."/>
            <person name="He Z."/>
            <person name="Huebner M."/>
            <person name="Zhou J."/>
            <person name="Tiedje J.M."/>
        </authorList>
    </citation>
    <scope>NUCLEOTIDE SEQUENCE [LARGE SCALE GENOMIC DNA]</scope>
    <source>
        <strain evidence="4">DSM 17290 / CIP 109462 / JCM 13490 / 255-15</strain>
    </source>
</reference>
<evidence type="ECO:0000256" key="1">
    <source>
        <dbReference type="PROSITE-ProRule" id="PRU00169"/>
    </source>
</evidence>
<name>B1YJV6_EXIS2</name>
<dbReference type="OrthoDB" id="2351761at2"/>
<dbReference type="AlphaFoldDB" id="B1YJV6"/>
<keyword evidence="4" id="KW-1185">Reference proteome</keyword>
<dbReference type="InterPro" id="IPR001789">
    <property type="entry name" value="Sig_transdc_resp-reg_receiver"/>
</dbReference>
<dbReference type="Proteomes" id="UP000001681">
    <property type="component" value="Chromosome"/>
</dbReference>
<accession>B1YJV6</accession>
<evidence type="ECO:0000313" key="3">
    <source>
        <dbReference type="EMBL" id="ACB61594.1"/>
    </source>
</evidence>
<protein>
    <submittedName>
        <fullName evidence="3">Response regulator receiver protein</fullName>
    </submittedName>
</protein>
<dbReference type="RefSeq" id="WP_012371011.1">
    <property type="nucleotide sequence ID" value="NC_010556.1"/>
</dbReference>
<feature type="domain" description="Response regulatory" evidence="2">
    <location>
        <begin position="131"/>
        <end position="246"/>
    </location>
</feature>
<proteinExistence type="predicted"/>